<name>A0A194QCP3_PAPXU</name>
<keyword evidence="1" id="KW-0732">Signal</keyword>
<evidence type="ECO:0000313" key="3">
    <source>
        <dbReference type="Proteomes" id="UP000053268"/>
    </source>
</evidence>
<feature type="chain" id="PRO_5008264237" evidence="1">
    <location>
        <begin position="17"/>
        <end position="285"/>
    </location>
</feature>
<accession>A0A194QCP3</accession>
<dbReference type="SUPFAM" id="SSF63829">
    <property type="entry name" value="Calcium-dependent phosphotriesterase"/>
    <property type="match status" value="1"/>
</dbReference>
<protein>
    <submittedName>
        <fullName evidence="2">Ommochrome-binding protein</fullName>
    </submittedName>
</protein>
<dbReference type="AlphaFoldDB" id="A0A194QCP3"/>
<dbReference type="Proteomes" id="UP000053268">
    <property type="component" value="Unassembled WGS sequence"/>
</dbReference>
<dbReference type="EMBL" id="KQ459386">
    <property type="protein sequence ID" value="KPJ01211.1"/>
    <property type="molecule type" value="Genomic_DNA"/>
</dbReference>
<organism evidence="2 3">
    <name type="scientific">Papilio xuthus</name>
    <name type="common">Asian swallowtail butterfly</name>
    <dbReference type="NCBI Taxonomy" id="66420"/>
    <lineage>
        <taxon>Eukaryota</taxon>
        <taxon>Metazoa</taxon>
        <taxon>Ecdysozoa</taxon>
        <taxon>Arthropoda</taxon>
        <taxon>Hexapoda</taxon>
        <taxon>Insecta</taxon>
        <taxon>Pterygota</taxon>
        <taxon>Neoptera</taxon>
        <taxon>Endopterygota</taxon>
        <taxon>Lepidoptera</taxon>
        <taxon>Glossata</taxon>
        <taxon>Ditrysia</taxon>
        <taxon>Papilionoidea</taxon>
        <taxon>Papilionidae</taxon>
        <taxon>Papilioninae</taxon>
        <taxon>Papilio</taxon>
    </lineage>
</organism>
<proteinExistence type="predicted"/>
<evidence type="ECO:0000256" key="1">
    <source>
        <dbReference type="SAM" id="SignalP"/>
    </source>
</evidence>
<gene>
    <name evidence="2" type="ORF">RR46_03082</name>
</gene>
<sequence length="285" mass="32727">MIYIIIINLLIVFLEAKLVIYLTDGPIEKIGPRLYKKELLTNEYKDPIELAYDSATRNLFFMYMDDELLNSGRAYINIITKESKKIKGIKRNKATAIDSETGQIYFGSNDGLYVYDPLTNSAENIGLYNVDVFKIVIRDNQMYIIDGNNHMIYKVFGKKVSKLGNAKTVINFDIDGERNVHFVTMCGVFCALNGNEIVKNKDINIAYNFIIDNNKTYAITDEGILEINCYNGTAYKVADLNFHPRSIIFGDYGDIFYSSDDNIYRLKPITSYVLYNLSRKQRNKT</sequence>
<reference evidence="2 3" key="1">
    <citation type="journal article" date="2015" name="Nat. Commun.">
        <title>Outbred genome sequencing and CRISPR/Cas9 gene editing in butterflies.</title>
        <authorList>
            <person name="Li X."/>
            <person name="Fan D."/>
            <person name="Zhang W."/>
            <person name="Liu G."/>
            <person name="Zhang L."/>
            <person name="Zhao L."/>
            <person name="Fang X."/>
            <person name="Chen L."/>
            <person name="Dong Y."/>
            <person name="Chen Y."/>
            <person name="Ding Y."/>
            <person name="Zhao R."/>
            <person name="Feng M."/>
            <person name="Zhu Y."/>
            <person name="Feng Y."/>
            <person name="Jiang X."/>
            <person name="Zhu D."/>
            <person name="Xiang H."/>
            <person name="Feng X."/>
            <person name="Li S."/>
            <person name="Wang J."/>
            <person name="Zhang G."/>
            <person name="Kronforst M.R."/>
            <person name="Wang W."/>
        </authorList>
    </citation>
    <scope>NUCLEOTIDE SEQUENCE [LARGE SCALE GENOMIC DNA]</scope>
    <source>
        <strain evidence="2">Ya'a_city_454_Px</strain>
        <tissue evidence="2">Whole body</tissue>
    </source>
</reference>
<keyword evidence="3" id="KW-1185">Reference proteome</keyword>
<evidence type="ECO:0000313" key="2">
    <source>
        <dbReference type="EMBL" id="KPJ01211.1"/>
    </source>
</evidence>
<feature type="signal peptide" evidence="1">
    <location>
        <begin position="1"/>
        <end position="16"/>
    </location>
</feature>